<organism evidence="2 3">
    <name type="scientific">Lactococcus garvieae (strain Lg2)</name>
    <name type="common">Enterococcus seriolicida</name>
    <dbReference type="NCBI Taxonomy" id="420890"/>
    <lineage>
        <taxon>Bacteria</taxon>
        <taxon>Bacillati</taxon>
        <taxon>Bacillota</taxon>
        <taxon>Bacilli</taxon>
        <taxon>Lactobacillales</taxon>
        <taxon>Streptococcaceae</taxon>
        <taxon>Lactococcus</taxon>
    </lineage>
</organism>
<proteinExistence type="predicted"/>
<dbReference type="PATRIC" id="fig|420890.5.peg.1150"/>
<evidence type="ECO:0000313" key="2">
    <source>
        <dbReference type="EMBL" id="BAK60621.1"/>
    </source>
</evidence>
<dbReference type="Proteomes" id="UP000008520">
    <property type="component" value="Chromosome"/>
</dbReference>
<reference evidence="2 3" key="1">
    <citation type="journal article" date="2011" name="PLoS ONE">
        <title>Complete genome sequence and comparative analysis of the fish pathogen Lactococcus garvieae.</title>
        <authorList>
            <person name="Morita H."/>
            <person name="Toh H."/>
            <person name="Oshima K."/>
            <person name="Yoshizaki M."/>
            <person name="Kawanishi M."/>
            <person name="Nakaya K."/>
            <person name="Suzuki T."/>
            <person name="Miyauchi E."/>
            <person name="Ishii Y."/>
            <person name="Tanabe S."/>
            <person name="Murakami M."/>
            <person name="Hattori M."/>
        </authorList>
    </citation>
    <scope>NUCLEOTIDE SEQUENCE [LARGE SCALE GENOMIC DNA]</scope>
    <source>
        <strain evidence="2 3">Lg2</strain>
    </source>
</reference>
<name>F9VE70_LACGL</name>
<protein>
    <submittedName>
        <fullName evidence="2">Uncharacterized protein</fullName>
    </submittedName>
</protein>
<dbReference type="EMBL" id="AP009333">
    <property type="protein sequence ID" value="BAK60621.1"/>
    <property type="molecule type" value="Genomic_DNA"/>
</dbReference>
<dbReference type="STRING" id="420890.LCGL_1161"/>
<gene>
    <name evidence="2" type="ordered locus">LCGL_1161</name>
</gene>
<evidence type="ECO:0000256" key="1">
    <source>
        <dbReference type="SAM" id="MobiDB-lite"/>
    </source>
</evidence>
<feature type="region of interest" description="Disordered" evidence="1">
    <location>
        <begin position="1"/>
        <end position="21"/>
    </location>
</feature>
<dbReference type="AlphaFoldDB" id="F9VE70"/>
<accession>F9VE70</accession>
<evidence type="ECO:0000313" key="3">
    <source>
        <dbReference type="Proteomes" id="UP000008520"/>
    </source>
</evidence>
<dbReference type="HOGENOM" id="CLU_189872_0_0_9"/>
<sequence>MQKQSKYKENAMSEEMEHSKEKARDYYLRNFQRENRDLDLFGRPKLDEIGIKILDLLKKEDLTHEQAYASLQYVYNLIKYESNFLKLS</sequence>
<dbReference type="eggNOG" id="ENOG502ZJCJ">
    <property type="taxonomic scope" value="Bacteria"/>
</dbReference>
<dbReference type="KEGG" id="lgv:LCGL_1161"/>
<keyword evidence="3" id="KW-1185">Reference proteome</keyword>